<protein>
    <recommendedName>
        <fullName evidence="4">Exocyst complex component SEC5</fullName>
    </recommendedName>
</protein>
<comment type="subunit">
    <text evidence="4">Component of the exocyst complex.</text>
</comment>
<dbReference type="PANTHER" id="PTHR13043">
    <property type="entry name" value="EXOCYST COMPLEX COMPONENT SEC5"/>
    <property type="match status" value="1"/>
</dbReference>
<evidence type="ECO:0000259" key="5">
    <source>
        <dbReference type="Pfam" id="PF15469"/>
    </source>
</evidence>
<name>A0A9W6SUV6_CANBO</name>
<accession>A0A9W6SUV6</accession>
<proteinExistence type="inferred from homology"/>
<keyword evidence="2 4" id="KW-0813">Transport</keyword>
<dbReference type="PANTHER" id="PTHR13043:SF1">
    <property type="entry name" value="EXOCYST COMPLEX COMPONENT 2"/>
    <property type="match status" value="1"/>
</dbReference>
<dbReference type="GO" id="GO:0006893">
    <property type="term" value="P:Golgi to plasma membrane transport"/>
    <property type="evidence" value="ECO:0007669"/>
    <property type="project" value="UniProtKB-UniRule"/>
</dbReference>
<dbReference type="Pfam" id="PF15469">
    <property type="entry name" value="Sec5"/>
    <property type="match status" value="1"/>
</dbReference>
<comment type="function">
    <text evidence="4">Component of the exocyst complex involved in the docking of exocytic vesicles with fusion sites on the plasma membrane.</text>
</comment>
<dbReference type="Gene3D" id="1.20.58.670">
    <property type="entry name" value="Dsl1p vesicle tethering complex, Tip20p subunit, domain D"/>
    <property type="match status" value="1"/>
</dbReference>
<dbReference type="Proteomes" id="UP001165120">
    <property type="component" value="Unassembled WGS sequence"/>
</dbReference>
<dbReference type="InterPro" id="IPR042044">
    <property type="entry name" value="EXOC6PINT-1/Sec15/Tip20_C_dom2"/>
</dbReference>
<comment type="similarity">
    <text evidence="1 4">Belongs to the SEC5 family.</text>
</comment>
<evidence type="ECO:0000256" key="2">
    <source>
        <dbReference type="ARBA" id="ARBA00022448"/>
    </source>
</evidence>
<organism evidence="6 7">
    <name type="scientific">Candida boidinii</name>
    <name type="common">Yeast</name>
    <dbReference type="NCBI Taxonomy" id="5477"/>
    <lineage>
        <taxon>Eukaryota</taxon>
        <taxon>Fungi</taxon>
        <taxon>Dikarya</taxon>
        <taxon>Ascomycota</taxon>
        <taxon>Saccharomycotina</taxon>
        <taxon>Pichiomycetes</taxon>
        <taxon>Pichiales</taxon>
        <taxon>Pichiaceae</taxon>
        <taxon>Ogataea</taxon>
        <taxon>Ogataea/Candida clade</taxon>
    </lineage>
</organism>
<dbReference type="GO" id="GO:0006887">
    <property type="term" value="P:exocytosis"/>
    <property type="evidence" value="ECO:0007669"/>
    <property type="project" value="UniProtKB-KW"/>
</dbReference>
<dbReference type="GO" id="GO:0000145">
    <property type="term" value="C:exocyst"/>
    <property type="evidence" value="ECO:0007669"/>
    <property type="project" value="UniProtKB-UniRule"/>
</dbReference>
<gene>
    <name evidence="6" type="ORF">Cboi02_000071700</name>
</gene>
<evidence type="ECO:0000256" key="1">
    <source>
        <dbReference type="ARBA" id="ARBA00010578"/>
    </source>
</evidence>
<keyword evidence="3 4" id="KW-0268">Exocytosis</keyword>
<evidence type="ECO:0000256" key="3">
    <source>
        <dbReference type="ARBA" id="ARBA00022483"/>
    </source>
</evidence>
<dbReference type="InterPro" id="IPR039481">
    <property type="entry name" value="EXOC2/Sec5_N_dom"/>
</dbReference>
<evidence type="ECO:0000313" key="6">
    <source>
        <dbReference type="EMBL" id="GME67290.1"/>
    </source>
</evidence>
<dbReference type="AlphaFoldDB" id="A0A9W6SUV6"/>
<reference evidence="6" key="1">
    <citation type="submission" date="2023-04" db="EMBL/GenBank/DDBJ databases">
        <title>Candida boidinii NBRC 10035.</title>
        <authorList>
            <person name="Ichikawa N."/>
            <person name="Sato H."/>
            <person name="Tonouchi N."/>
        </authorList>
    </citation>
    <scope>NUCLEOTIDE SEQUENCE</scope>
    <source>
        <strain evidence="6">NBRC 10035</strain>
    </source>
</reference>
<sequence>MSRVSEKEILDFYQLSTVDPTDWLKNSTSSEVSVPLTADEFNEIPTESYLRLLSEAIGTEVDALTDANHVNRASNTEDPLGFHQSILDELIDKDVISDSRNPQKYKFMIDSKAFNPKLFLSALHQDKSFKDLQRSLSYLDSEMKEKNVQLQKIVETEFTHFIKGKSNLDKVFKQFSQTNLLENNEDEYTTSKQKLRRKRSSLIDDINSADKEPTHMQSITNLVNDANTSSAMLLNPIMECTVKEASVTAAIKFVEENSFVFDLRKKLGIYLENNDHDALYKEYKRGKNNYVKTMRSASDAHKIILDKVWEEVETIMTSYKKLLWEKLGHVHIENIGNISLISNTSDTNFLFLINRILELGTTENPIIEFLNLQFDYILKDIDEGINHLEIIRFVRAKENTRNAYKTSNSNTKTPVEVASTAMETDDLALSKLSAAPLKYLYSLLINSNDPLVEYSKHSDLPIILELWGLLMSYIDELMSEVLGKKIIKYCQICDYFTSGKFIEERLLINSKKSKSSNAYIEFEDQEIAKVKEQCTTLVYKVCNRLITLFTSSDKELLDSTLSTKERDSQVTSDDDKPKLTKDYSNPDSYGFIPQNANALSTLYYALRIKETVARELRNISSLESYWSNSDTVVETLSATYKKMNECLISGILAVLVSDFRKIHSIENWAISTTYPGSTNMPLFILRFYEAFLPKLNQVVFNINTTTSSTTSTVTVDGKSKNSIIPKYPSELTLKSVQTQFVHSLKVLLDNLLNNVLASSTSDKQRQDLFFLRTIANVDVLKSKVFVQIFSTYDNYFKSSLSQSSDDIYATLDDIKITLFEKYIAIYKPEITAIVQKGLRSEDWFHKSEPNGASTYTMELLNFLIMLSSKLQLLKVSASTTRKIQTILQKHMVSKIMDCMREIPHFSTAGIFQVCVDFKFMSEVLRNTLDDDSLKQISSVCKKFTSKAGASSLDDNINKVVNSCLLASKLDMDCFV</sequence>
<dbReference type="InterPro" id="IPR029175">
    <property type="entry name" value="EXOC2/Sec5"/>
</dbReference>
<feature type="domain" description="Exocyst complex component EXOC2/Sec5 N-terminal" evidence="5">
    <location>
        <begin position="77"/>
        <end position="974"/>
    </location>
</feature>
<keyword evidence="4" id="KW-0653">Protein transport</keyword>
<dbReference type="EMBL" id="BSXN01000138">
    <property type="protein sequence ID" value="GME67290.1"/>
    <property type="molecule type" value="Genomic_DNA"/>
</dbReference>
<evidence type="ECO:0000256" key="4">
    <source>
        <dbReference type="RuleBase" id="RU365069"/>
    </source>
</evidence>
<dbReference type="GO" id="GO:0015031">
    <property type="term" value="P:protein transport"/>
    <property type="evidence" value="ECO:0007669"/>
    <property type="project" value="UniProtKB-KW"/>
</dbReference>
<keyword evidence="7" id="KW-1185">Reference proteome</keyword>
<comment type="caution">
    <text evidence="6">The sequence shown here is derived from an EMBL/GenBank/DDBJ whole genome shotgun (WGS) entry which is preliminary data.</text>
</comment>
<evidence type="ECO:0000313" key="7">
    <source>
        <dbReference type="Proteomes" id="UP001165120"/>
    </source>
</evidence>